<evidence type="ECO:0000313" key="8">
    <source>
        <dbReference type="EMBL" id="SFU23800.1"/>
    </source>
</evidence>
<evidence type="ECO:0000256" key="3">
    <source>
        <dbReference type="ARBA" id="ARBA00038502"/>
    </source>
</evidence>
<dbReference type="SUPFAM" id="SSF55729">
    <property type="entry name" value="Acyl-CoA N-acyltransferases (Nat)"/>
    <property type="match status" value="1"/>
</dbReference>
<evidence type="ECO:0000313" key="9">
    <source>
        <dbReference type="Proteomes" id="UP000198844"/>
    </source>
</evidence>
<keyword evidence="8" id="KW-0689">Ribosomal protein</keyword>
<dbReference type="NCBIfam" id="NF008072">
    <property type="entry name" value="PRK10809.1"/>
    <property type="match status" value="1"/>
</dbReference>
<reference evidence="8 9" key="1">
    <citation type="submission" date="2016-10" db="EMBL/GenBank/DDBJ databases">
        <authorList>
            <person name="de Groot N.N."/>
        </authorList>
    </citation>
    <scope>NUCLEOTIDE SEQUENCE [LARGE SCALE GENOMIC DNA]</scope>
    <source>
        <strain evidence="8 9">LMG 27731</strain>
    </source>
</reference>
<accession>A0A1I7EIN2</accession>
<keyword evidence="2" id="KW-0012">Acyltransferase</keyword>
<organism evidence="8 9">
    <name type="scientific">Paraburkholderia aspalathi</name>
    <dbReference type="NCBI Taxonomy" id="1324617"/>
    <lineage>
        <taxon>Bacteria</taxon>
        <taxon>Pseudomonadati</taxon>
        <taxon>Pseudomonadota</taxon>
        <taxon>Betaproteobacteria</taxon>
        <taxon>Burkholderiales</taxon>
        <taxon>Burkholderiaceae</taxon>
        <taxon>Paraburkholderia</taxon>
    </lineage>
</organism>
<keyword evidence="8" id="KW-0687">Ribonucleoprotein</keyword>
<evidence type="ECO:0000256" key="4">
    <source>
        <dbReference type="ARBA" id="ARBA00039124"/>
    </source>
</evidence>
<dbReference type="PANTHER" id="PTHR43792">
    <property type="entry name" value="GNAT FAMILY, PUTATIVE (AFU_ORTHOLOGUE AFUA_3G00765)-RELATED-RELATED"/>
    <property type="match status" value="1"/>
</dbReference>
<dbReference type="OrthoDB" id="9801669at2"/>
<feature type="domain" description="N-acetyltransferase" evidence="7">
    <location>
        <begin position="31"/>
        <end position="187"/>
    </location>
</feature>
<comment type="catalytic activity">
    <reaction evidence="5">
        <text>N-terminal L-alanyl-[ribosomal protein uS5] + acetyl-CoA = N-terminal N(alpha)-acetyl-L-alanyl-[ribosomal protein uS5] + CoA + H(+)</text>
        <dbReference type="Rhea" id="RHEA:43752"/>
        <dbReference type="Rhea" id="RHEA-COMP:10672"/>
        <dbReference type="Rhea" id="RHEA-COMP:10673"/>
        <dbReference type="ChEBI" id="CHEBI:15378"/>
        <dbReference type="ChEBI" id="CHEBI:57287"/>
        <dbReference type="ChEBI" id="CHEBI:57288"/>
        <dbReference type="ChEBI" id="CHEBI:64718"/>
        <dbReference type="ChEBI" id="CHEBI:83683"/>
        <dbReference type="EC" id="2.3.1.267"/>
    </reaction>
</comment>
<dbReference type="InterPro" id="IPR016181">
    <property type="entry name" value="Acyl_CoA_acyltransferase"/>
</dbReference>
<dbReference type="InterPro" id="IPR000182">
    <property type="entry name" value="GNAT_dom"/>
</dbReference>
<dbReference type="Proteomes" id="UP000198844">
    <property type="component" value="Unassembled WGS sequence"/>
</dbReference>
<dbReference type="FunFam" id="3.40.630.30:FF:000005">
    <property type="entry name" value="Ribosomal protein alanine acetyltransferase"/>
    <property type="match status" value="1"/>
</dbReference>
<evidence type="ECO:0000259" key="7">
    <source>
        <dbReference type="PROSITE" id="PS51186"/>
    </source>
</evidence>
<keyword evidence="1 8" id="KW-0808">Transferase</keyword>
<dbReference type="PANTHER" id="PTHR43792:SF8">
    <property type="entry name" value="[RIBOSOMAL PROTEIN US5]-ALANINE N-ACETYLTRANSFERASE"/>
    <property type="match status" value="1"/>
</dbReference>
<protein>
    <recommendedName>
        <fullName evidence="6">[Ribosomal protein uS5]-alanine N-acetyltransferase</fullName>
        <ecNumber evidence="4">2.3.1.267</ecNumber>
    </recommendedName>
</protein>
<proteinExistence type="inferred from homology"/>
<dbReference type="AlphaFoldDB" id="A0A1I7EIN2"/>
<comment type="similarity">
    <text evidence="3">Belongs to the acetyltransferase family. RimJ subfamily.</text>
</comment>
<dbReference type="Gene3D" id="3.40.630.30">
    <property type="match status" value="1"/>
</dbReference>
<dbReference type="GO" id="GO:0005840">
    <property type="term" value="C:ribosome"/>
    <property type="evidence" value="ECO:0007669"/>
    <property type="project" value="UniProtKB-KW"/>
</dbReference>
<dbReference type="GO" id="GO:0008999">
    <property type="term" value="F:protein-N-terminal-alanine acetyltransferase activity"/>
    <property type="evidence" value="ECO:0007669"/>
    <property type="project" value="UniProtKB-EC"/>
</dbReference>
<evidence type="ECO:0000256" key="5">
    <source>
        <dbReference type="ARBA" id="ARBA00048922"/>
    </source>
</evidence>
<evidence type="ECO:0000256" key="1">
    <source>
        <dbReference type="ARBA" id="ARBA00022679"/>
    </source>
</evidence>
<dbReference type="EC" id="2.3.1.267" evidence="4"/>
<dbReference type="PROSITE" id="PS51186">
    <property type="entry name" value="GNAT"/>
    <property type="match status" value="1"/>
</dbReference>
<dbReference type="RefSeq" id="WP_093641677.1">
    <property type="nucleotide sequence ID" value="NZ_CAJNAU010000029.1"/>
</dbReference>
<gene>
    <name evidence="8" type="ORF">SAMN05192563_102331</name>
</gene>
<evidence type="ECO:0000256" key="6">
    <source>
        <dbReference type="ARBA" id="ARBA00074015"/>
    </source>
</evidence>
<name>A0A1I7EIN2_9BURK</name>
<dbReference type="EMBL" id="FPBH01000023">
    <property type="protein sequence ID" value="SFU23800.1"/>
    <property type="molecule type" value="Genomic_DNA"/>
</dbReference>
<dbReference type="Pfam" id="PF13302">
    <property type="entry name" value="Acetyltransf_3"/>
    <property type="match status" value="1"/>
</dbReference>
<dbReference type="InterPro" id="IPR051531">
    <property type="entry name" value="N-acetyltransferase"/>
</dbReference>
<evidence type="ECO:0000256" key="2">
    <source>
        <dbReference type="ARBA" id="ARBA00023315"/>
    </source>
</evidence>
<sequence length="200" mass="22287">MENAANHPDEGLTTERVILRAVSENDANALQTYYAANRKHLQPWEPARQESFFNLDGIAERLRAMAHQTATGNALHLALFEREGGQLIGECNFTNIVRGPFQACHLGFSLAKVVEGKGLMRESLKVAIRHVFRDIGLHRIMANYRPENTRSAHLLASLGFEKEGLARSYLKINGSWADHVLTSLLNPDDLADPASNSRML</sequence>
<dbReference type="GO" id="GO:0005737">
    <property type="term" value="C:cytoplasm"/>
    <property type="evidence" value="ECO:0007669"/>
    <property type="project" value="TreeGrafter"/>
</dbReference>